<keyword evidence="3" id="KW-1185">Reference proteome</keyword>
<organism evidence="2 3">
    <name type="scientific">Melanomma pulvis-pyrius CBS 109.77</name>
    <dbReference type="NCBI Taxonomy" id="1314802"/>
    <lineage>
        <taxon>Eukaryota</taxon>
        <taxon>Fungi</taxon>
        <taxon>Dikarya</taxon>
        <taxon>Ascomycota</taxon>
        <taxon>Pezizomycotina</taxon>
        <taxon>Dothideomycetes</taxon>
        <taxon>Pleosporomycetidae</taxon>
        <taxon>Pleosporales</taxon>
        <taxon>Melanommataceae</taxon>
        <taxon>Melanomma</taxon>
    </lineage>
</organism>
<dbReference type="EMBL" id="MU002290">
    <property type="protein sequence ID" value="KAF2787690.1"/>
    <property type="molecule type" value="Genomic_DNA"/>
</dbReference>
<reference evidence="2" key="1">
    <citation type="journal article" date="2020" name="Stud. Mycol.">
        <title>101 Dothideomycetes genomes: a test case for predicting lifestyles and emergence of pathogens.</title>
        <authorList>
            <person name="Haridas S."/>
            <person name="Albert R."/>
            <person name="Binder M."/>
            <person name="Bloem J."/>
            <person name="Labutti K."/>
            <person name="Salamov A."/>
            <person name="Andreopoulos B."/>
            <person name="Baker S."/>
            <person name="Barry K."/>
            <person name="Bills G."/>
            <person name="Bluhm B."/>
            <person name="Cannon C."/>
            <person name="Castanera R."/>
            <person name="Culley D."/>
            <person name="Daum C."/>
            <person name="Ezra D."/>
            <person name="Gonzalez J."/>
            <person name="Henrissat B."/>
            <person name="Kuo A."/>
            <person name="Liang C."/>
            <person name="Lipzen A."/>
            <person name="Lutzoni F."/>
            <person name="Magnuson J."/>
            <person name="Mondo S."/>
            <person name="Nolan M."/>
            <person name="Ohm R."/>
            <person name="Pangilinan J."/>
            <person name="Park H.-J."/>
            <person name="Ramirez L."/>
            <person name="Alfaro M."/>
            <person name="Sun H."/>
            <person name="Tritt A."/>
            <person name="Yoshinaga Y."/>
            <person name="Zwiers L.-H."/>
            <person name="Turgeon B."/>
            <person name="Goodwin S."/>
            <person name="Spatafora J."/>
            <person name="Crous P."/>
            <person name="Grigoriev I."/>
        </authorList>
    </citation>
    <scope>NUCLEOTIDE SEQUENCE</scope>
    <source>
        <strain evidence="2">CBS 109.77</strain>
    </source>
</reference>
<accession>A0A6A6WU12</accession>
<dbReference type="AlphaFoldDB" id="A0A6A6WU12"/>
<proteinExistence type="predicted"/>
<evidence type="ECO:0000256" key="1">
    <source>
        <dbReference type="SAM" id="MobiDB-lite"/>
    </source>
</evidence>
<evidence type="ECO:0000313" key="2">
    <source>
        <dbReference type="EMBL" id="KAF2787690.1"/>
    </source>
</evidence>
<name>A0A6A6WU12_9PLEO</name>
<gene>
    <name evidence="2" type="ORF">K505DRAFT_329495</name>
</gene>
<protein>
    <submittedName>
        <fullName evidence="2">Uncharacterized protein</fullName>
    </submittedName>
</protein>
<dbReference type="Proteomes" id="UP000799757">
    <property type="component" value="Unassembled WGS sequence"/>
</dbReference>
<evidence type="ECO:0000313" key="3">
    <source>
        <dbReference type="Proteomes" id="UP000799757"/>
    </source>
</evidence>
<feature type="region of interest" description="Disordered" evidence="1">
    <location>
        <begin position="1"/>
        <end position="41"/>
    </location>
</feature>
<sequence length="63" mass="6988">MPHHARAQHPPSAKSPASIRKSIRRPPSPVEFTARKQKPSVCHRQADRVHNHGFVAAAFDSPC</sequence>